<comment type="caution">
    <text evidence="2">The sequence shown here is derived from an EMBL/GenBank/DDBJ whole genome shotgun (WGS) entry which is preliminary data.</text>
</comment>
<dbReference type="Proteomes" id="UP001152747">
    <property type="component" value="Unassembled WGS sequence"/>
</dbReference>
<sequence>MGHIVLAIFFFSSIVNWLEGYHWDYIHRYQSLNDFSPFCSSRQFSHVTMPKTSILVAQAEIFEKSMAKSPQLMEGINYYHNSKDELVDEDEIWRENRKIRQNAYYDEKLIRQQNFKAWAGDRTVERGKDKKNKSTFKLRRRR</sequence>
<accession>A0A9P1IKJ4</accession>
<reference evidence="2" key="1">
    <citation type="submission" date="2022-11" db="EMBL/GenBank/DDBJ databases">
        <authorList>
            <person name="Kikuchi T."/>
        </authorList>
    </citation>
    <scope>NUCLEOTIDE SEQUENCE</scope>
    <source>
        <strain evidence="2">PS1010</strain>
    </source>
</reference>
<keyword evidence="1" id="KW-0732">Signal</keyword>
<name>A0A9P1IKJ4_9PELO</name>
<feature type="chain" id="PRO_5040131011" evidence="1">
    <location>
        <begin position="21"/>
        <end position="142"/>
    </location>
</feature>
<keyword evidence="3" id="KW-1185">Reference proteome</keyword>
<feature type="signal peptide" evidence="1">
    <location>
        <begin position="1"/>
        <end position="20"/>
    </location>
</feature>
<evidence type="ECO:0000256" key="1">
    <source>
        <dbReference type="SAM" id="SignalP"/>
    </source>
</evidence>
<dbReference type="EMBL" id="CANHGI010000003">
    <property type="protein sequence ID" value="CAI5446568.1"/>
    <property type="molecule type" value="Genomic_DNA"/>
</dbReference>
<protein>
    <submittedName>
        <fullName evidence="2">Uncharacterized protein</fullName>
    </submittedName>
</protein>
<evidence type="ECO:0000313" key="3">
    <source>
        <dbReference type="Proteomes" id="UP001152747"/>
    </source>
</evidence>
<evidence type="ECO:0000313" key="2">
    <source>
        <dbReference type="EMBL" id="CAI5446568.1"/>
    </source>
</evidence>
<proteinExistence type="predicted"/>
<organism evidence="2 3">
    <name type="scientific">Caenorhabditis angaria</name>
    <dbReference type="NCBI Taxonomy" id="860376"/>
    <lineage>
        <taxon>Eukaryota</taxon>
        <taxon>Metazoa</taxon>
        <taxon>Ecdysozoa</taxon>
        <taxon>Nematoda</taxon>
        <taxon>Chromadorea</taxon>
        <taxon>Rhabditida</taxon>
        <taxon>Rhabditina</taxon>
        <taxon>Rhabditomorpha</taxon>
        <taxon>Rhabditoidea</taxon>
        <taxon>Rhabditidae</taxon>
        <taxon>Peloderinae</taxon>
        <taxon>Caenorhabditis</taxon>
    </lineage>
</organism>
<dbReference type="AlphaFoldDB" id="A0A9P1IKJ4"/>
<gene>
    <name evidence="2" type="ORF">CAMP_LOCUS9205</name>
</gene>
<dbReference type="OrthoDB" id="5782387at2759"/>